<comment type="caution">
    <text evidence="2">The sequence shown here is derived from an EMBL/GenBank/DDBJ whole genome shotgun (WGS) entry which is preliminary data.</text>
</comment>
<keyword evidence="1" id="KW-0472">Membrane</keyword>
<reference evidence="2 3" key="1">
    <citation type="submission" date="2018-10" db="EMBL/GenBank/DDBJ databases">
        <title>Cohnella sp. M2MS4P-1, whole genome shotgun sequence.</title>
        <authorList>
            <person name="Tuo L."/>
        </authorList>
    </citation>
    <scope>NUCLEOTIDE SEQUENCE [LARGE SCALE GENOMIC DNA]</scope>
    <source>
        <strain evidence="2 3">M2MS4P-1</strain>
    </source>
</reference>
<name>A0A494XAU9_9BACL</name>
<feature type="transmembrane region" description="Helical" evidence="1">
    <location>
        <begin position="9"/>
        <end position="30"/>
    </location>
</feature>
<evidence type="ECO:0000313" key="3">
    <source>
        <dbReference type="Proteomes" id="UP000282076"/>
    </source>
</evidence>
<proteinExistence type="predicted"/>
<sequence>MTLNQVYKAFALLGMIGAIIQIGSITYAYFDTDTTVPRTINTFALIFIIFGIIVSYLVQYKQLGWFGLIGFIVVFIGLLLIVGLSWGEAFARPVIEDLDPSLIAIKGSKSPDLPSPLAEGTVISFFTFNIGLILYSIALLKSSTLARWAGILFLLGLIGNFVPPDDDKGLYFLNAAVLWIGWKVWTRKAEA</sequence>
<evidence type="ECO:0000313" key="2">
    <source>
        <dbReference type="EMBL" id="RKP47885.1"/>
    </source>
</evidence>
<dbReference type="RefSeq" id="WP_120979176.1">
    <property type="nucleotide sequence ID" value="NZ_RBZM01000010.1"/>
</dbReference>
<accession>A0A494XAU9</accession>
<dbReference type="OrthoDB" id="2841505at2"/>
<feature type="transmembrane region" description="Helical" evidence="1">
    <location>
        <begin position="117"/>
        <end position="138"/>
    </location>
</feature>
<feature type="transmembrane region" description="Helical" evidence="1">
    <location>
        <begin position="145"/>
        <end position="163"/>
    </location>
</feature>
<evidence type="ECO:0000256" key="1">
    <source>
        <dbReference type="SAM" id="Phobius"/>
    </source>
</evidence>
<organism evidence="2 3">
    <name type="scientific">Cohnella endophytica</name>
    <dbReference type="NCBI Taxonomy" id="2419778"/>
    <lineage>
        <taxon>Bacteria</taxon>
        <taxon>Bacillati</taxon>
        <taxon>Bacillota</taxon>
        <taxon>Bacilli</taxon>
        <taxon>Bacillales</taxon>
        <taxon>Paenibacillaceae</taxon>
        <taxon>Cohnella</taxon>
    </lineage>
</organism>
<keyword evidence="1" id="KW-1133">Transmembrane helix</keyword>
<dbReference type="EMBL" id="RBZM01000010">
    <property type="protein sequence ID" value="RKP47885.1"/>
    <property type="molecule type" value="Genomic_DNA"/>
</dbReference>
<feature type="transmembrane region" description="Helical" evidence="1">
    <location>
        <begin position="65"/>
        <end position="86"/>
    </location>
</feature>
<keyword evidence="3" id="KW-1185">Reference proteome</keyword>
<dbReference type="AlphaFoldDB" id="A0A494XAU9"/>
<dbReference type="Proteomes" id="UP000282076">
    <property type="component" value="Unassembled WGS sequence"/>
</dbReference>
<feature type="transmembrane region" description="Helical" evidence="1">
    <location>
        <begin position="42"/>
        <end position="58"/>
    </location>
</feature>
<gene>
    <name evidence="2" type="ORF">D7Z26_21970</name>
</gene>
<protein>
    <submittedName>
        <fullName evidence="2">NADH-quinone oxidoreductase subunit A</fullName>
    </submittedName>
</protein>
<keyword evidence="1" id="KW-0812">Transmembrane</keyword>